<name>A0A7J8C1M7_ROUAE</name>
<feature type="region of interest" description="Disordered" evidence="2">
    <location>
        <begin position="766"/>
        <end position="787"/>
    </location>
</feature>
<reference evidence="4 5" key="1">
    <citation type="journal article" date="2020" name="Nature">
        <title>Six reference-quality genomes reveal evolution of bat adaptations.</title>
        <authorList>
            <person name="Jebb D."/>
            <person name="Huang Z."/>
            <person name="Pippel M."/>
            <person name="Hughes G.M."/>
            <person name="Lavrichenko K."/>
            <person name="Devanna P."/>
            <person name="Winkler S."/>
            <person name="Jermiin L.S."/>
            <person name="Skirmuntt E.C."/>
            <person name="Katzourakis A."/>
            <person name="Burkitt-Gray L."/>
            <person name="Ray D.A."/>
            <person name="Sullivan K.A.M."/>
            <person name="Roscito J.G."/>
            <person name="Kirilenko B.M."/>
            <person name="Davalos L.M."/>
            <person name="Corthals A.P."/>
            <person name="Power M.L."/>
            <person name="Jones G."/>
            <person name="Ransome R.D."/>
            <person name="Dechmann D.K.N."/>
            <person name="Locatelli A.G."/>
            <person name="Puechmaille S.J."/>
            <person name="Fedrigo O."/>
            <person name="Jarvis E.D."/>
            <person name="Hiller M."/>
            <person name="Vernes S.C."/>
            <person name="Myers E.W."/>
            <person name="Teeling E.C."/>
        </authorList>
    </citation>
    <scope>NUCLEOTIDE SEQUENCE [LARGE SCALE GENOMIC DNA]</scope>
    <source>
        <strain evidence="4">MRouAeg1</strain>
        <tissue evidence="4">Muscle</tissue>
    </source>
</reference>
<evidence type="ECO:0000256" key="2">
    <source>
        <dbReference type="SAM" id="MobiDB-lite"/>
    </source>
</evidence>
<dbReference type="EMBL" id="JACASE010000015">
    <property type="protein sequence ID" value="KAF6404765.1"/>
    <property type="molecule type" value="Genomic_DNA"/>
</dbReference>
<comment type="caution">
    <text evidence="4">The sequence shown here is derived from an EMBL/GenBank/DDBJ whole genome shotgun (WGS) entry which is preliminary data.</text>
</comment>
<evidence type="ECO:0000313" key="5">
    <source>
        <dbReference type="Proteomes" id="UP000593571"/>
    </source>
</evidence>
<feature type="region of interest" description="Disordered" evidence="2">
    <location>
        <begin position="516"/>
        <end position="664"/>
    </location>
</feature>
<dbReference type="InterPro" id="IPR022122">
    <property type="entry name" value="DUF3657"/>
</dbReference>
<sequence length="1395" mass="149384">MSEVQGTVEFSVELHKFYNVDLFQRGYYQIRMTLKASSRVPHRLSASVAGQTDGSSLHSACVHEGTVHSRVFQILYRNEEVPISDAAIFRVHLLLDGERVEEALSEVGFQLKVDLHFTDSKQQLRDGAGAPVISSRTLGLHFQPRRGLHHHVPVMFDYFHLSVISVTVHAALVALQQPLISFTRPGRGPWLGRGGVDAGPEQSGLSLENLVFGAGYCKPTSSEGSFYASSESCVQHAYKWHRELCCLLLHAHRGLRAYFLLVTRDVPELPHAELESLTIEETLSQLCAELQMSTSPEKITEQISKNLAWLASHLMALWTQFLDAVTLHSQVTAYLTQEHHTLRVRRFSEAFFYTEHQKLAVLTFQENLIQTHSQLSLEVRNSEYLATMPPLPAECLDIDGDWSTLPVIFEDRYVDCPATGHNLSVYPDFDVPTSPTKRSLKDREEKYVVNRKSPVRENLVLSTMKAPRTDSDEAMTRCPKPDGAVTAPGHTDTCSESQVCLTIVEAQNQVGLAEDAWRAGPGSDGMHSLASGDPPDRSPGPAGGQDPVQTDADVRSRGKTPCSADPAVATGAWHESGHFGDTCEPDGAPLHEGVASGGRQNAISPEKTAAPESRTPGQGAGREGKAALLSLKLQPGEPDELPGSALADSWDVRASSPKDPRTEGREELALLPGLIKRSSSVISDSGIESEPSSVAWSEARSRALELPGDRDAVHQLVRRHALHRASLGGGCTESSTSLPSGAQASLTSISSLPFEEEGRELALTTLTKSASAPQISSPEESAEDTGAVRPVGGLAEATAVQGEGADPPGPCLPLGGTSGIQDVGGDRPPPDAVSGADSQQGPGDADPCTAEDSQSDPRGPCCLDGRTENPPGVETKGLNLKIPWIVAPGHSGDGPCPAAPVGTPRGTSAESGVGPGAVSDSGSSDVAGLAGLGRASAPDAAGPDGAGPRSVAGDAALGRGARSSPEVGRGAGSARSAGAHAGPAQVSGSPEPRPGPSVAASQLAPAETCAPDGLRAVEMVNLSVSCTATCLPFSSVPTETPARAAFSSRQTSFPITHQPLGSFGVVPTQPGKAEEDAGARMFSFYQAKEKFKKELKIDGFLYSDLSVLASDMPYFPPEEEEENLEEGIHLVVCVHGLDGNSADLRLVKTFIELGLPGGKLDFLMSEKNQMDTFADFDTMTDRLLDEIIQHIQLYNLSISRISFIGHSLGNIIIRSVLTRPRFRCYLSKLHTFLSLSGPHLGTLYNSSALVSTGLWLMQKLKKSGSLLQLAFRDNADLRKCFLYQLSQKTGLQYFKNVVLVASPQDRYVPFHSARIEMCRMALRDRHAGPVYAEMIHNLLSPLVAAKGCTLVRHNVFHALPNTANALIGRAAHIAVLDSEVFLEKFFLVAGLNYFK</sequence>
<dbReference type="Proteomes" id="UP000593571">
    <property type="component" value="Unassembled WGS sequence"/>
</dbReference>
<organism evidence="4 5">
    <name type="scientific">Rousettus aegyptiacus</name>
    <name type="common">Egyptian fruit bat</name>
    <name type="synonym">Pteropus aegyptiacus</name>
    <dbReference type="NCBI Taxonomy" id="9407"/>
    <lineage>
        <taxon>Eukaryota</taxon>
        <taxon>Metazoa</taxon>
        <taxon>Chordata</taxon>
        <taxon>Craniata</taxon>
        <taxon>Vertebrata</taxon>
        <taxon>Euteleostomi</taxon>
        <taxon>Mammalia</taxon>
        <taxon>Eutheria</taxon>
        <taxon>Laurasiatheria</taxon>
        <taxon>Chiroptera</taxon>
        <taxon>Yinpterochiroptera</taxon>
        <taxon>Pteropodoidea</taxon>
        <taxon>Pteropodidae</taxon>
        <taxon>Rousettinae</taxon>
        <taxon>Rousettus</taxon>
    </lineage>
</organism>
<keyword evidence="5" id="KW-1185">Reference proteome</keyword>
<dbReference type="Pfam" id="PF05057">
    <property type="entry name" value="DUF676"/>
    <property type="match status" value="1"/>
</dbReference>
<evidence type="ECO:0000313" key="4">
    <source>
        <dbReference type="EMBL" id="KAF6404765.1"/>
    </source>
</evidence>
<dbReference type="PANTHER" id="PTHR12482">
    <property type="entry name" value="LIPASE ROG1-RELATED-RELATED"/>
    <property type="match status" value="1"/>
</dbReference>
<accession>A0A7J8C1M7</accession>
<dbReference type="InterPro" id="IPR007751">
    <property type="entry name" value="DUF676_lipase-like"/>
</dbReference>
<dbReference type="OrthoDB" id="273452at2759"/>
<feature type="region of interest" description="Disordered" evidence="2">
    <location>
        <begin position="800"/>
        <end position="1004"/>
    </location>
</feature>
<dbReference type="SUPFAM" id="SSF53474">
    <property type="entry name" value="alpha/beta-Hydrolases"/>
    <property type="match status" value="1"/>
</dbReference>
<protein>
    <submittedName>
        <fullName evidence="4">Family with sequence similarity 135 member B</fullName>
    </submittedName>
</protein>
<dbReference type="Gene3D" id="3.40.50.1820">
    <property type="entry name" value="alpha/beta hydrolase"/>
    <property type="match status" value="1"/>
</dbReference>
<feature type="domain" description="DUF676" evidence="3">
    <location>
        <begin position="1126"/>
        <end position="1319"/>
    </location>
</feature>
<comment type="similarity">
    <text evidence="1">Belongs to the FAM135 family.</text>
</comment>
<dbReference type="InterPro" id="IPR044294">
    <property type="entry name" value="Lipase-like"/>
</dbReference>
<feature type="compositionally biased region" description="Low complexity" evidence="2">
    <location>
        <begin position="972"/>
        <end position="982"/>
    </location>
</feature>
<feature type="compositionally biased region" description="Polar residues" evidence="2">
    <location>
        <begin position="766"/>
        <end position="779"/>
    </location>
</feature>
<feature type="region of interest" description="Disordered" evidence="2">
    <location>
        <begin position="467"/>
        <end position="492"/>
    </location>
</feature>
<dbReference type="Pfam" id="PF12394">
    <property type="entry name" value="DUF3657"/>
    <property type="match status" value="1"/>
</dbReference>
<dbReference type="FunFam" id="3.40.50.1820:FF:000004">
    <property type="entry name" value="Protein FAM135A isoform a"/>
    <property type="match status" value="1"/>
</dbReference>
<proteinExistence type="inferred from homology"/>
<evidence type="ECO:0000259" key="3">
    <source>
        <dbReference type="Pfam" id="PF05057"/>
    </source>
</evidence>
<feature type="compositionally biased region" description="Low complexity" evidence="2">
    <location>
        <begin position="933"/>
        <end position="950"/>
    </location>
</feature>
<gene>
    <name evidence="4" type="ORF">HJG63_004792</name>
</gene>
<dbReference type="PANTHER" id="PTHR12482:SF3">
    <property type="entry name" value="PROTEIN FAM135B"/>
    <property type="match status" value="1"/>
</dbReference>
<evidence type="ECO:0000256" key="1">
    <source>
        <dbReference type="ARBA" id="ARBA00007949"/>
    </source>
</evidence>
<dbReference type="InterPro" id="IPR029058">
    <property type="entry name" value="AB_hydrolase_fold"/>
</dbReference>